<gene>
    <name evidence="1" type="ORF">VMCG_03716</name>
</gene>
<comment type="caution">
    <text evidence="1">The sequence shown here is derived from an EMBL/GenBank/DDBJ whole genome shotgun (WGS) entry which is preliminary data.</text>
</comment>
<dbReference type="OrthoDB" id="10452029at2759"/>
<dbReference type="AlphaFoldDB" id="A0A423WUE4"/>
<evidence type="ECO:0000313" key="2">
    <source>
        <dbReference type="Proteomes" id="UP000283895"/>
    </source>
</evidence>
<accession>A0A423WUE4</accession>
<organism evidence="1 2">
    <name type="scientific">Cytospora schulzeri</name>
    <dbReference type="NCBI Taxonomy" id="448051"/>
    <lineage>
        <taxon>Eukaryota</taxon>
        <taxon>Fungi</taxon>
        <taxon>Dikarya</taxon>
        <taxon>Ascomycota</taxon>
        <taxon>Pezizomycotina</taxon>
        <taxon>Sordariomycetes</taxon>
        <taxon>Sordariomycetidae</taxon>
        <taxon>Diaporthales</taxon>
        <taxon>Cytosporaceae</taxon>
        <taxon>Cytospora</taxon>
    </lineage>
</organism>
<sequence>MVSKTLRKVAAKVEDTKARMMYYKHVDHHFENTETSDKTKHLEKLAKKFATKARRIRRWRALKENARVVGSFLFRLIEYTAKIKILWQVALIHALLFNL</sequence>
<reference evidence="1 2" key="1">
    <citation type="submission" date="2015-09" db="EMBL/GenBank/DDBJ databases">
        <title>Host preference determinants of Valsa canker pathogens revealed by comparative genomics.</title>
        <authorList>
            <person name="Yin Z."/>
            <person name="Huang L."/>
        </authorList>
    </citation>
    <scope>NUCLEOTIDE SEQUENCE [LARGE SCALE GENOMIC DNA]</scope>
    <source>
        <strain evidence="1 2">03-1</strain>
    </source>
</reference>
<name>A0A423WUE4_9PEZI</name>
<protein>
    <submittedName>
        <fullName evidence="1">Uncharacterized protein</fullName>
    </submittedName>
</protein>
<dbReference type="EMBL" id="LKEA01000008">
    <property type="protein sequence ID" value="ROW07194.1"/>
    <property type="molecule type" value="Genomic_DNA"/>
</dbReference>
<proteinExistence type="predicted"/>
<dbReference type="Proteomes" id="UP000283895">
    <property type="component" value="Unassembled WGS sequence"/>
</dbReference>
<evidence type="ECO:0000313" key="1">
    <source>
        <dbReference type="EMBL" id="ROW07194.1"/>
    </source>
</evidence>
<keyword evidence="2" id="KW-1185">Reference proteome</keyword>